<dbReference type="EMBL" id="JAEMOS010000002">
    <property type="protein sequence ID" value="MBJ7265419.1"/>
    <property type="molecule type" value="Genomic_DNA"/>
</dbReference>
<dbReference type="AlphaFoldDB" id="A0A8I1KID4"/>
<dbReference type="Proteomes" id="UP000655994">
    <property type="component" value="Unassembled WGS sequence"/>
</dbReference>
<organism evidence="2 3">
    <name type="scientific">Idiomarina abyssalis</name>
    <dbReference type="NCBI Taxonomy" id="86102"/>
    <lineage>
        <taxon>Bacteria</taxon>
        <taxon>Pseudomonadati</taxon>
        <taxon>Pseudomonadota</taxon>
        <taxon>Gammaproteobacteria</taxon>
        <taxon>Alteromonadales</taxon>
        <taxon>Idiomarinaceae</taxon>
        <taxon>Idiomarina</taxon>
    </lineage>
</organism>
<evidence type="ECO:0000313" key="4">
    <source>
        <dbReference type="Proteomes" id="UP000655994"/>
    </source>
</evidence>
<comment type="caution">
    <text evidence="2">The sequence shown here is derived from an EMBL/GenBank/DDBJ whole genome shotgun (WGS) entry which is preliminary data.</text>
</comment>
<keyword evidence="4" id="KW-1185">Reference proteome</keyword>
<dbReference type="RefSeq" id="WP_199493153.1">
    <property type="nucleotide sequence ID" value="NZ_JAEMOP010000009.1"/>
</dbReference>
<sequence length="106" mass="11889">MTESLWSFTQQVIDEIKALGVQIPKIEKHEDIDPEGSDFLFGVVTPELILSEGDYMVIQHEQGLFSYEFGTRACFGGDPTYGGEPFFEPTQAKAKQLALAFSEFFT</sequence>
<evidence type="ECO:0000313" key="3">
    <source>
        <dbReference type="Proteomes" id="UP000621390"/>
    </source>
</evidence>
<name>A0A8I1KID4_9GAMM</name>
<evidence type="ECO:0000313" key="2">
    <source>
        <dbReference type="EMBL" id="MBJ7316907.1"/>
    </source>
</evidence>
<reference evidence="2 4" key="1">
    <citation type="submission" date="2020-09" db="EMBL/GenBank/DDBJ databases">
        <title>Draft Genomes of Bacterial Isolates from North Pond Shallow Sediments.</title>
        <authorList>
            <person name="Kiel Reese B."/>
            <person name="Mullis M."/>
            <person name="Weisend R.E."/>
        </authorList>
    </citation>
    <scope>NUCLEOTIDE SEQUENCE</scope>
    <source>
        <strain evidence="2">KJE-2</strain>
        <strain evidence="1 4">KJE-3</strain>
    </source>
</reference>
<evidence type="ECO:0000313" key="1">
    <source>
        <dbReference type="EMBL" id="MBJ7265419.1"/>
    </source>
</evidence>
<dbReference type="Proteomes" id="UP000621390">
    <property type="component" value="Unassembled WGS sequence"/>
</dbReference>
<proteinExistence type="predicted"/>
<dbReference type="EMBL" id="JAEMOP010000009">
    <property type="protein sequence ID" value="MBJ7316907.1"/>
    <property type="molecule type" value="Genomic_DNA"/>
</dbReference>
<accession>A0A8I1KID4</accession>
<gene>
    <name evidence="1" type="ORF">JHC10_00540</name>
    <name evidence="2" type="ORF">JHC11_13000</name>
</gene>
<protein>
    <submittedName>
        <fullName evidence="2">Uncharacterized protein</fullName>
    </submittedName>
</protein>